<dbReference type="EMBL" id="JBHTCH010000014">
    <property type="protein sequence ID" value="MFC7360752.1"/>
    <property type="molecule type" value="Genomic_DNA"/>
</dbReference>
<dbReference type="InterPro" id="IPR050807">
    <property type="entry name" value="TransReg_Diox_bact_type"/>
</dbReference>
<dbReference type="Pfam" id="PF01381">
    <property type="entry name" value="HTH_3"/>
    <property type="match status" value="1"/>
</dbReference>
<dbReference type="CDD" id="cd00093">
    <property type="entry name" value="HTH_XRE"/>
    <property type="match status" value="1"/>
</dbReference>
<evidence type="ECO:0000259" key="2">
    <source>
        <dbReference type="PROSITE" id="PS50943"/>
    </source>
</evidence>
<feature type="domain" description="HTH cro/C1-type" evidence="2">
    <location>
        <begin position="17"/>
        <end position="71"/>
    </location>
</feature>
<dbReference type="RefSeq" id="WP_255888719.1">
    <property type="nucleotide sequence ID" value="NZ_JAFMZM010000001.1"/>
</dbReference>
<dbReference type="Proteomes" id="UP001596524">
    <property type="component" value="Unassembled WGS sequence"/>
</dbReference>
<organism evidence="3 4">
    <name type="scientific">Nocardioides astragali</name>
    <dbReference type="NCBI Taxonomy" id="1776736"/>
    <lineage>
        <taxon>Bacteria</taxon>
        <taxon>Bacillati</taxon>
        <taxon>Actinomycetota</taxon>
        <taxon>Actinomycetes</taxon>
        <taxon>Propionibacteriales</taxon>
        <taxon>Nocardioidaceae</taxon>
        <taxon>Nocardioides</taxon>
    </lineage>
</organism>
<dbReference type="SUPFAM" id="SSF47413">
    <property type="entry name" value="lambda repressor-like DNA-binding domains"/>
    <property type="match status" value="1"/>
</dbReference>
<keyword evidence="1" id="KW-0238">DNA-binding</keyword>
<gene>
    <name evidence="3" type="ORF">ACFQO6_10765</name>
</gene>
<protein>
    <submittedName>
        <fullName evidence="3">Helix-turn-helix domain-containing protein</fullName>
    </submittedName>
</protein>
<dbReference type="CDD" id="cd02209">
    <property type="entry name" value="cupin_XRE_C"/>
    <property type="match status" value="1"/>
</dbReference>
<dbReference type="Gene3D" id="1.10.260.40">
    <property type="entry name" value="lambda repressor-like DNA-binding domains"/>
    <property type="match status" value="1"/>
</dbReference>
<dbReference type="PANTHER" id="PTHR46797">
    <property type="entry name" value="HTH-TYPE TRANSCRIPTIONAL REGULATOR"/>
    <property type="match status" value="1"/>
</dbReference>
<comment type="caution">
    <text evidence="3">The sequence shown here is derived from an EMBL/GenBank/DDBJ whole genome shotgun (WGS) entry which is preliminary data.</text>
</comment>
<dbReference type="PANTHER" id="PTHR46797:SF1">
    <property type="entry name" value="METHYLPHOSPHONATE SYNTHASE"/>
    <property type="match status" value="1"/>
</dbReference>
<dbReference type="InterPro" id="IPR001387">
    <property type="entry name" value="Cro/C1-type_HTH"/>
</dbReference>
<dbReference type="InterPro" id="IPR010982">
    <property type="entry name" value="Lambda_DNA-bd_dom_sf"/>
</dbReference>
<accession>A0ABW2N4H4</accession>
<reference evidence="4" key="1">
    <citation type="journal article" date="2019" name="Int. J. Syst. Evol. Microbiol.">
        <title>The Global Catalogue of Microorganisms (GCM) 10K type strain sequencing project: providing services to taxonomists for standard genome sequencing and annotation.</title>
        <authorList>
            <consortium name="The Broad Institute Genomics Platform"/>
            <consortium name="The Broad Institute Genome Sequencing Center for Infectious Disease"/>
            <person name="Wu L."/>
            <person name="Ma J."/>
        </authorList>
    </citation>
    <scope>NUCLEOTIDE SEQUENCE [LARGE SCALE GENOMIC DNA]</scope>
    <source>
        <strain evidence="4">FCH27</strain>
    </source>
</reference>
<keyword evidence="4" id="KW-1185">Reference proteome</keyword>
<name>A0ABW2N4H4_9ACTN</name>
<dbReference type="Gene3D" id="2.60.120.10">
    <property type="entry name" value="Jelly Rolls"/>
    <property type="match status" value="1"/>
</dbReference>
<dbReference type="SMART" id="SM00530">
    <property type="entry name" value="HTH_XRE"/>
    <property type="match status" value="1"/>
</dbReference>
<evidence type="ECO:0000313" key="4">
    <source>
        <dbReference type="Proteomes" id="UP001596524"/>
    </source>
</evidence>
<dbReference type="InterPro" id="IPR013096">
    <property type="entry name" value="Cupin_2"/>
</dbReference>
<dbReference type="InterPro" id="IPR011051">
    <property type="entry name" value="RmlC_Cupin_sf"/>
</dbReference>
<dbReference type="SUPFAM" id="SSF51182">
    <property type="entry name" value="RmlC-like cupins"/>
    <property type="match status" value="1"/>
</dbReference>
<sequence>MTPTAAGTRPVELGRSIRAAREKRGLSLRELARRVNVSPSFVSQIELGKANPSVGTLYSILSELGTTLDDLIGAQSVGSPPELVDAPSDTWAPVAEPVQPAVGRKRLEMSGVVWEQLTHDRDPYVDFLHVEYAPGSSSCAPDQLMRHGGREYGYLLSGWLDIQVGFETYSLGSGDSIHFDSMTPHRLSNPYEEPCTAVWFVLARRDDDRPSGLE</sequence>
<evidence type="ECO:0000256" key="1">
    <source>
        <dbReference type="ARBA" id="ARBA00023125"/>
    </source>
</evidence>
<evidence type="ECO:0000313" key="3">
    <source>
        <dbReference type="EMBL" id="MFC7360752.1"/>
    </source>
</evidence>
<dbReference type="Pfam" id="PF07883">
    <property type="entry name" value="Cupin_2"/>
    <property type="match status" value="1"/>
</dbReference>
<dbReference type="PROSITE" id="PS50943">
    <property type="entry name" value="HTH_CROC1"/>
    <property type="match status" value="1"/>
</dbReference>
<dbReference type="InterPro" id="IPR014710">
    <property type="entry name" value="RmlC-like_jellyroll"/>
</dbReference>
<proteinExistence type="predicted"/>